<evidence type="ECO:0000313" key="7">
    <source>
        <dbReference type="EMBL" id="MBD3122023.1"/>
    </source>
</evidence>
<feature type="region of interest" description="Disordered" evidence="3">
    <location>
        <begin position="222"/>
        <end position="365"/>
    </location>
</feature>
<feature type="compositionally biased region" description="Low complexity" evidence="3">
    <location>
        <begin position="291"/>
        <end position="313"/>
    </location>
</feature>
<evidence type="ECO:0000313" key="11">
    <source>
        <dbReference type="Proteomes" id="UP000605024"/>
    </source>
</evidence>
<gene>
    <name evidence="8" type="ORF">BWD41_05130</name>
    <name evidence="6" type="ORF">H6P72_04975</name>
    <name evidence="7" type="ORF">ID160_04990</name>
</gene>
<dbReference type="EMBL" id="JACLAH010000001">
    <property type="protein sequence ID" value="MBC2645984.1"/>
    <property type="molecule type" value="Genomic_DNA"/>
</dbReference>
<feature type="compositionally biased region" description="Basic and acidic residues" evidence="3">
    <location>
        <begin position="279"/>
        <end position="290"/>
    </location>
</feature>
<keyword evidence="2" id="KW-0945">Host-virus interaction</keyword>
<organism evidence="7 11">
    <name type="scientific">Citrobacter braakii</name>
    <dbReference type="NCBI Taxonomy" id="57706"/>
    <lineage>
        <taxon>Bacteria</taxon>
        <taxon>Pseudomonadati</taxon>
        <taxon>Pseudomonadota</taxon>
        <taxon>Gammaproteobacteria</taxon>
        <taxon>Enterobacterales</taxon>
        <taxon>Enterobacteriaceae</taxon>
        <taxon>Citrobacter</taxon>
        <taxon>Citrobacter freundii complex</taxon>
    </lineage>
</organism>
<reference evidence="7" key="3">
    <citation type="submission" date="2020-09" db="EMBL/GenBank/DDBJ databases">
        <title>Characterization of IncC plasmids in Enterobacterales of food-producing animals originating from China.</title>
        <authorList>
            <person name="Zhang Y."/>
            <person name="Lei C.-W."/>
        </authorList>
    </citation>
    <scope>NUCLEOTIDE SEQUENCE</scope>
    <source>
        <strain evidence="7">CC1</strain>
    </source>
</reference>
<sequence length="915" mass="94600">MSVQISGVFKDGAGKPVQGCTIQLNAKKTSPTVVVEVISSTVTDANGHYSIEAEPGYYSVSLMREGFPPSVAGDIYVAPTDAPDTLNAFLDAPKDADLRPGVMKRFEEMVNRVVDLSGATEKDRERAEQAAQSAEQSKDSAALSATAAAESQKQAARSADAADVSARSADDNARQTAQDVLACAADADSAAKSAQTATEQAGQAKIAADTVQKAQEEAGVSAQSAAGSAGSAAAAAQTAGEHAGNAAASEISARESALTATQAAEQGDNSAAAAVLSEQHAREYSEKAAKSEAAASASAESASSSDASALQSAEKAEKQKNAAAESVTRAEQARDEALTSRNEAVEAAETAATDAAEKAAGKVSEQLKAAVADDTQRAEAAMAGAESAAVASQGYRDEARDIAESLKPGDASTTQKGLVQLSSDDDSDSEAYAATPKAVKKVKDLANQKAPLDSPDLTGTPTAPTPPLSVSNKQIANTEYVQAAVAALVGSSPEALDTLAELAQALGNDPNFATTMLNALAGKQPLNEILTSLSGLSTSGSKLPFFSSKNTLMLTDLTTTGRGLIAKNSINEIITYLGLVETINLAAGAVPSTRRVNEKALTDDIYITSQDIFNGQVLMIGADQNLDNFQTPGLYAQDMNVNTSTALNYPENNAGSLMVLRSAGVTQIYRVYNSSRSYTRSKHSTQAWTPWVPDDSFPVGAPIPWPSDTTPQGYALMQGQPFDKAAYPLLAIAYPSGVIPDMRGQTIKGKPNGRAALSYEQDGVISHTHGASASSTDLGTKTTSSFDYGTKTSNTTGDHNHNRGTMEITGTLGYFRSDNSSFYTASGTFTLGGSTAAKSFTGSNFTYGVPVNFNASRTWSGVTNTTGNHAHSVAIGAHAHSIAIGSHGHSVTVNATGNAENTVKNIAFNYIVRLA</sequence>
<dbReference type="RefSeq" id="WP_075847163.1">
    <property type="nucleotide sequence ID" value="NZ_CBDITX010000002.1"/>
</dbReference>
<dbReference type="Pfam" id="PF03406">
    <property type="entry name" value="Phage_fiber_2"/>
    <property type="match status" value="1"/>
</dbReference>
<name>A0A1R0G2E0_CITBR</name>
<comment type="subcellular location">
    <subcellularLocation>
        <location evidence="1">Virion</location>
    </subcellularLocation>
</comment>
<feature type="compositionally biased region" description="Polar residues" evidence="3">
    <location>
        <begin position="258"/>
        <end position="269"/>
    </location>
</feature>
<dbReference type="Gene3D" id="3.90.1340.10">
    <property type="entry name" value="Phage tail collar domain"/>
    <property type="match status" value="1"/>
</dbReference>
<dbReference type="CDD" id="cd19958">
    <property type="entry name" value="pyocin_knob"/>
    <property type="match status" value="1"/>
</dbReference>
<dbReference type="PANTHER" id="PTHR35191:SF1">
    <property type="entry name" value="PROPHAGE SIDE TAIL FIBER PROTEIN HOMOLOG STFQ-RELATED"/>
    <property type="match status" value="1"/>
</dbReference>
<feature type="domain" description="Lambda-like tail fibre protein N-terminal" evidence="5">
    <location>
        <begin position="1"/>
        <end position="133"/>
    </location>
</feature>
<proteinExistence type="predicted"/>
<evidence type="ECO:0000313" key="8">
    <source>
        <dbReference type="EMBL" id="OLY71038.1"/>
    </source>
</evidence>
<dbReference type="InterPro" id="IPR013609">
    <property type="entry name" value="Stf-like_N"/>
</dbReference>
<dbReference type="Pfam" id="PF08400">
    <property type="entry name" value="phage_tail_N"/>
    <property type="match status" value="1"/>
</dbReference>
<feature type="compositionally biased region" description="Low complexity" evidence="3">
    <location>
        <begin position="222"/>
        <end position="257"/>
    </location>
</feature>
<dbReference type="GO" id="GO:0046718">
    <property type="term" value="P:symbiont entry into host cell"/>
    <property type="evidence" value="ECO:0007669"/>
    <property type="project" value="InterPro"/>
</dbReference>
<dbReference type="InterPro" id="IPR037053">
    <property type="entry name" value="Phage_tail_collar_dom_sf"/>
</dbReference>
<feature type="compositionally biased region" description="Low complexity" evidence="3">
    <location>
        <begin position="345"/>
        <end position="354"/>
    </location>
</feature>
<accession>A0A1R0G2E0</accession>
<dbReference type="InterPro" id="IPR051934">
    <property type="entry name" value="Phage_Tail_Fiber_Structural"/>
</dbReference>
<evidence type="ECO:0000313" key="6">
    <source>
        <dbReference type="EMBL" id="MBC2645984.1"/>
    </source>
</evidence>
<dbReference type="Gene3D" id="2.60.40.1120">
    <property type="entry name" value="Carboxypeptidase-like, regulatory domain"/>
    <property type="match status" value="1"/>
</dbReference>
<evidence type="ECO:0000259" key="5">
    <source>
        <dbReference type="Pfam" id="PF08400"/>
    </source>
</evidence>
<dbReference type="Proteomes" id="UP000605024">
    <property type="component" value="Unassembled WGS sequence"/>
</dbReference>
<dbReference type="Proteomes" id="UP000586346">
    <property type="component" value="Unassembled WGS sequence"/>
</dbReference>
<protein>
    <submittedName>
        <fullName evidence="7">Prophage tail fiber N-terminal domain-containing protein</fullName>
    </submittedName>
</protein>
<keyword evidence="10" id="KW-1185">Reference proteome</keyword>
<dbReference type="SUPFAM" id="SSF49464">
    <property type="entry name" value="Carboxypeptidase regulatory domain-like"/>
    <property type="match status" value="1"/>
</dbReference>
<feature type="region of interest" description="Disordered" evidence="3">
    <location>
        <begin position="117"/>
        <end position="171"/>
    </location>
</feature>
<dbReference type="InterPro" id="IPR008969">
    <property type="entry name" value="CarboxyPept-like_regulatory"/>
</dbReference>
<dbReference type="AlphaFoldDB" id="A0A1R0G2E0"/>
<reference evidence="6 10" key="2">
    <citation type="submission" date="2020-08" db="EMBL/GenBank/DDBJ databases">
        <title>Emergence and comparative genomics analysis of Citrobacter in Fennec fox imported from North Africa to China.</title>
        <authorList>
            <person name="Zheng B."/>
        </authorList>
    </citation>
    <scope>NUCLEOTIDE SEQUENCE [LARGE SCALE GENOMIC DNA]</scope>
    <source>
        <strain evidence="6 10">FF371</strain>
    </source>
</reference>
<evidence type="ECO:0000313" key="9">
    <source>
        <dbReference type="Proteomes" id="UP000185597"/>
    </source>
</evidence>
<dbReference type="EMBL" id="MTCP01000001">
    <property type="protein sequence ID" value="OLY71038.1"/>
    <property type="molecule type" value="Genomic_DNA"/>
</dbReference>
<comment type="caution">
    <text evidence="7">The sequence shown here is derived from an EMBL/GenBank/DDBJ whole genome shotgun (WGS) entry which is preliminary data.</text>
</comment>
<dbReference type="SUPFAM" id="SSF88874">
    <property type="entry name" value="Receptor-binding domain of short tail fibre protein gp12"/>
    <property type="match status" value="2"/>
</dbReference>
<dbReference type="OrthoDB" id="9810174at2"/>
<evidence type="ECO:0000259" key="4">
    <source>
        <dbReference type="Pfam" id="PF07484"/>
    </source>
</evidence>
<feature type="region of interest" description="Disordered" evidence="3">
    <location>
        <begin position="406"/>
        <end position="432"/>
    </location>
</feature>
<evidence type="ECO:0000313" key="10">
    <source>
        <dbReference type="Proteomes" id="UP000586346"/>
    </source>
</evidence>
<dbReference type="Proteomes" id="UP000185597">
    <property type="component" value="Unassembled WGS sequence"/>
</dbReference>
<reference evidence="8 9" key="1">
    <citation type="submission" date="2017-01" db="EMBL/GenBank/DDBJ databases">
        <title>First report of the plasmid-mediated mcr-1 gene in Citrobacter freudii.</title>
        <authorList>
            <person name="Liu J."/>
            <person name="Yang Y."/>
            <person name="Li Y."/>
            <person name="Liu D."/>
            <person name="Tuo H."/>
            <person name="Davis M."/>
            <person name="Zhang A."/>
        </authorList>
    </citation>
    <scope>NUCLEOTIDE SEQUENCE [LARGE SCALE GENOMIC DNA]</scope>
    <source>
        <strain evidence="8 9">SCC4</strain>
    </source>
</reference>
<evidence type="ECO:0000256" key="2">
    <source>
        <dbReference type="ARBA" id="ARBA00022581"/>
    </source>
</evidence>
<feature type="domain" description="Phage tail collar" evidence="4">
    <location>
        <begin position="700"/>
        <end position="747"/>
    </location>
</feature>
<feature type="compositionally biased region" description="Low complexity" evidence="3">
    <location>
        <begin position="129"/>
        <end position="167"/>
    </location>
</feature>
<dbReference type="InterPro" id="IPR011083">
    <property type="entry name" value="Phage_tail_collar_dom"/>
</dbReference>
<dbReference type="InterPro" id="IPR005068">
    <property type="entry name" value="Phage_lambda_Stf-r2"/>
</dbReference>
<evidence type="ECO:0000256" key="1">
    <source>
        <dbReference type="ARBA" id="ARBA00004328"/>
    </source>
</evidence>
<dbReference type="PANTHER" id="PTHR35191">
    <property type="entry name" value="PROPHAGE SIDE TAIL FIBER PROTEIN HOMOLOG STFQ-RELATED"/>
    <property type="match status" value="1"/>
</dbReference>
<evidence type="ECO:0000256" key="3">
    <source>
        <dbReference type="SAM" id="MobiDB-lite"/>
    </source>
</evidence>
<dbReference type="EMBL" id="JACXSK010000001">
    <property type="protein sequence ID" value="MBD3122023.1"/>
    <property type="molecule type" value="Genomic_DNA"/>
</dbReference>
<dbReference type="Pfam" id="PF07484">
    <property type="entry name" value="Collar"/>
    <property type="match status" value="1"/>
</dbReference>
<feature type="compositionally biased region" description="Polar residues" evidence="3">
    <location>
        <begin position="411"/>
        <end position="421"/>
    </location>
</feature>
<dbReference type="GO" id="GO:0019062">
    <property type="term" value="P:virion attachment to host cell"/>
    <property type="evidence" value="ECO:0007669"/>
    <property type="project" value="InterPro"/>
</dbReference>